<evidence type="ECO:0000313" key="7">
    <source>
        <dbReference type="Proteomes" id="UP000813463"/>
    </source>
</evidence>
<protein>
    <submittedName>
        <fullName evidence="8">Uncharacterized protein isoform X1</fullName>
    </submittedName>
</protein>
<evidence type="ECO:0000256" key="2">
    <source>
        <dbReference type="ARBA" id="ARBA00022670"/>
    </source>
</evidence>
<sequence>MGEKRKDAISTRNEAHNDDDHKSPTSEFHDDDDDDVVTYCCDVTDIMGAMIKKEVMVMKNRLGGTIIPCPKRSKLAAKMSSGTFDENMETIWRSFSQDKRAVFTHLESFYFNSYINRPTRALELIRKKEIFSKKYVLVPIVCWDHWRLVIFCHFGEPAHSKTRTRCILLLDSAKMCANVIVPDLRKFVFDIFTAEGRPESKDVIFKIPLKVAKVPQQTNDVDCGRFVLYFIKRFMDVAPENFSLSNYPYFLTSDWFKPEEFNKFCDKLDEETPRLEQGVEKVIPRRYSQRMKYTGASAKQPSRNSFPQQVILIDDSDSDSDSETSPGSDVI</sequence>
<reference evidence="7" key="1">
    <citation type="journal article" date="2021" name="Nat. Commun.">
        <title>Genomic analyses provide insights into spinach domestication and the genetic basis of agronomic traits.</title>
        <authorList>
            <person name="Cai X."/>
            <person name="Sun X."/>
            <person name="Xu C."/>
            <person name="Sun H."/>
            <person name="Wang X."/>
            <person name="Ge C."/>
            <person name="Zhang Z."/>
            <person name="Wang Q."/>
            <person name="Fei Z."/>
            <person name="Jiao C."/>
            <person name="Wang Q."/>
        </authorList>
    </citation>
    <scope>NUCLEOTIDE SEQUENCE [LARGE SCALE GENOMIC DNA]</scope>
    <source>
        <strain evidence="7">cv. Varoflay</strain>
    </source>
</reference>
<dbReference type="GO" id="GO:0070139">
    <property type="term" value="F:SUMO-specific endopeptidase activity"/>
    <property type="evidence" value="ECO:0000318"/>
    <property type="project" value="GO_Central"/>
</dbReference>
<dbReference type="GO" id="GO:0005634">
    <property type="term" value="C:nucleus"/>
    <property type="evidence" value="ECO:0000318"/>
    <property type="project" value="GO_Central"/>
</dbReference>
<evidence type="ECO:0000256" key="5">
    <source>
        <dbReference type="SAM" id="MobiDB-lite"/>
    </source>
</evidence>
<feature type="domain" description="Ubiquitin-like protease family profile" evidence="6">
    <location>
        <begin position="56"/>
        <end position="234"/>
    </location>
</feature>
<dbReference type="Proteomes" id="UP000813463">
    <property type="component" value="Chromosome 4"/>
</dbReference>
<comment type="similarity">
    <text evidence="1">Belongs to the peptidase C48 family.</text>
</comment>
<dbReference type="InterPro" id="IPR038765">
    <property type="entry name" value="Papain-like_cys_pep_sf"/>
</dbReference>
<dbReference type="AlphaFoldDB" id="A0A9R0JTZ2"/>
<organism evidence="7 8">
    <name type="scientific">Spinacia oleracea</name>
    <name type="common">Spinach</name>
    <dbReference type="NCBI Taxonomy" id="3562"/>
    <lineage>
        <taxon>Eukaryota</taxon>
        <taxon>Viridiplantae</taxon>
        <taxon>Streptophyta</taxon>
        <taxon>Embryophyta</taxon>
        <taxon>Tracheophyta</taxon>
        <taxon>Spermatophyta</taxon>
        <taxon>Magnoliopsida</taxon>
        <taxon>eudicotyledons</taxon>
        <taxon>Gunneridae</taxon>
        <taxon>Pentapetalae</taxon>
        <taxon>Caryophyllales</taxon>
        <taxon>Chenopodiaceae</taxon>
        <taxon>Chenopodioideae</taxon>
        <taxon>Anserineae</taxon>
        <taxon>Spinacia</taxon>
    </lineage>
</organism>
<reference evidence="8" key="2">
    <citation type="submission" date="2025-08" db="UniProtKB">
        <authorList>
            <consortium name="RefSeq"/>
        </authorList>
    </citation>
    <scope>IDENTIFICATION</scope>
    <source>
        <tissue evidence="8">Leaf</tissue>
    </source>
</reference>
<dbReference type="KEGG" id="soe:110786223"/>
<accession>A0A9R0JTZ2</accession>
<gene>
    <name evidence="8" type="primary">LOC110786223</name>
</gene>
<feature type="compositionally biased region" description="Basic and acidic residues" evidence="5">
    <location>
        <begin position="1"/>
        <end position="28"/>
    </location>
</feature>
<dbReference type="GO" id="GO:0016929">
    <property type="term" value="F:deSUMOylase activity"/>
    <property type="evidence" value="ECO:0000318"/>
    <property type="project" value="GO_Central"/>
</dbReference>
<dbReference type="SUPFAM" id="SSF54001">
    <property type="entry name" value="Cysteine proteinases"/>
    <property type="match status" value="1"/>
</dbReference>
<feature type="region of interest" description="Disordered" evidence="5">
    <location>
        <begin position="293"/>
        <end position="331"/>
    </location>
</feature>
<evidence type="ECO:0000256" key="1">
    <source>
        <dbReference type="ARBA" id="ARBA00005234"/>
    </source>
</evidence>
<evidence type="ECO:0000259" key="6">
    <source>
        <dbReference type="PROSITE" id="PS50600"/>
    </source>
</evidence>
<dbReference type="Gene3D" id="1.10.418.20">
    <property type="match status" value="1"/>
</dbReference>
<evidence type="ECO:0000256" key="4">
    <source>
        <dbReference type="ARBA" id="ARBA00022807"/>
    </source>
</evidence>
<keyword evidence="2" id="KW-0645">Protease</keyword>
<dbReference type="PROSITE" id="PS50600">
    <property type="entry name" value="ULP_PROTEASE"/>
    <property type="match status" value="1"/>
</dbReference>
<keyword evidence="7" id="KW-1185">Reference proteome</keyword>
<name>A0A9R0JTZ2_SPIOL</name>
<keyword evidence="4" id="KW-0788">Thiol protease</keyword>
<feature type="compositionally biased region" description="Polar residues" evidence="5">
    <location>
        <begin position="297"/>
        <end position="308"/>
    </location>
</feature>
<proteinExistence type="inferred from homology"/>
<dbReference type="PANTHER" id="PTHR46915:SF6">
    <property type="entry name" value="CYSTEINE PROTEINASES SUPERFAMILY PROTEIN"/>
    <property type="match status" value="1"/>
</dbReference>
<keyword evidence="3" id="KW-0378">Hydrolase</keyword>
<dbReference type="GeneID" id="110786223"/>
<dbReference type="Gene3D" id="3.30.310.130">
    <property type="entry name" value="Ubiquitin-related"/>
    <property type="match status" value="1"/>
</dbReference>
<dbReference type="RefSeq" id="XP_021846450.1">
    <property type="nucleotide sequence ID" value="XM_021990758.2"/>
</dbReference>
<dbReference type="PANTHER" id="PTHR46915">
    <property type="entry name" value="UBIQUITIN-LIKE PROTEASE 4-RELATED"/>
    <property type="match status" value="1"/>
</dbReference>
<dbReference type="Pfam" id="PF02902">
    <property type="entry name" value="Peptidase_C48"/>
    <property type="match status" value="1"/>
</dbReference>
<dbReference type="GO" id="GO:0006508">
    <property type="term" value="P:proteolysis"/>
    <property type="evidence" value="ECO:0007669"/>
    <property type="project" value="UniProtKB-KW"/>
</dbReference>
<dbReference type="OrthoDB" id="1939479at2759"/>
<dbReference type="GO" id="GO:0016926">
    <property type="term" value="P:protein desumoylation"/>
    <property type="evidence" value="ECO:0007669"/>
    <property type="project" value="UniProtKB-ARBA"/>
</dbReference>
<evidence type="ECO:0000256" key="3">
    <source>
        <dbReference type="ARBA" id="ARBA00022801"/>
    </source>
</evidence>
<feature type="region of interest" description="Disordered" evidence="5">
    <location>
        <begin position="1"/>
        <end position="30"/>
    </location>
</feature>
<dbReference type="InterPro" id="IPR003653">
    <property type="entry name" value="Peptidase_C48_C"/>
</dbReference>
<evidence type="ECO:0000313" key="8">
    <source>
        <dbReference type="RefSeq" id="XP_021846450.1"/>
    </source>
</evidence>